<dbReference type="RefSeq" id="WP_144347807.1">
    <property type="nucleotide sequence ID" value="NZ_VMKP01000002.1"/>
</dbReference>
<keyword evidence="7" id="KW-1185">Reference proteome</keyword>
<feature type="domain" description="D-isomer specific 2-hydroxyacid dehydrogenase catalytic" evidence="4">
    <location>
        <begin position="19"/>
        <end position="316"/>
    </location>
</feature>
<dbReference type="Gene3D" id="3.40.50.720">
    <property type="entry name" value="NAD(P)-binding Rossmann-like Domain"/>
    <property type="match status" value="2"/>
</dbReference>
<evidence type="ECO:0000256" key="1">
    <source>
        <dbReference type="ARBA" id="ARBA00023002"/>
    </source>
</evidence>
<dbReference type="AlphaFoldDB" id="A0A557RKA9"/>
<dbReference type="InterPro" id="IPR036291">
    <property type="entry name" value="NAD(P)-bd_dom_sf"/>
</dbReference>
<dbReference type="GO" id="GO:0016616">
    <property type="term" value="F:oxidoreductase activity, acting on the CH-OH group of donors, NAD or NADP as acceptor"/>
    <property type="evidence" value="ECO:0007669"/>
    <property type="project" value="InterPro"/>
</dbReference>
<evidence type="ECO:0000259" key="4">
    <source>
        <dbReference type="Pfam" id="PF00389"/>
    </source>
</evidence>
<feature type="domain" description="D-isomer specific 2-hydroxyacid dehydrogenase NAD-binding" evidence="5">
    <location>
        <begin position="112"/>
        <end position="285"/>
    </location>
</feature>
<organism evidence="6 7">
    <name type="scientific">Spiribacter aquaticus</name>
    <dbReference type="NCBI Taxonomy" id="1935996"/>
    <lineage>
        <taxon>Bacteria</taxon>
        <taxon>Pseudomonadati</taxon>
        <taxon>Pseudomonadota</taxon>
        <taxon>Gammaproteobacteria</taxon>
        <taxon>Chromatiales</taxon>
        <taxon>Ectothiorhodospiraceae</taxon>
        <taxon>Spiribacter</taxon>
    </lineage>
</organism>
<name>A0A557RKA9_9GAMM</name>
<dbReference type="SUPFAM" id="SSF51735">
    <property type="entry name" value="NAD(P)-binding Rossmann-fold domains"/>
    <property type="match status" value="1"/>
</dbReference>
<proteinExistence type="inferred from homology"/>
<dbReference type="Pfam" id="PF02826">
    <property type="entry name" value="2-Hacid_dh_C"/>
    <property type="match status" value="1"/>
</dbReference>
<reference evidence="6 7" key="1">
    <citation type="submission" date="2019-07" db="EMBL/GenBank/DDBJ databases">
        <title>Reclasification of Spiribacter aquaticus.</title>
        <authorList>
            <person name="Leon M.J."/>
            <person name="Sanchez-Porro C."/>
            <person name="Ventosa A."/>
        </authorList>
    </citation>
    <scope>NUCLEOTIDE SEQUENCE [LARGE SCALE GENOMIC DNA]</scope>
    <source>
        <strain evidence="6 7">SP30</strain>
    </source>
</reference>
<dbReference type="InterPro" id="IPR006139">
    <property type="entry name" value="D-isomer_2_OHA_DH_cat_dom"/>
</dbReference>
<sequence>MAGAPPRIVVLTAPGEGLPQGMEALQDDADLRVAEDTASLEAALPGASVLCVTDFRTDALAEAWPAADSLEWIHATSAGVDALMIPAVRDSDIPVTNARGIFDRCIAEYVLGQIIAFCKDFAGNWQLQQAHEWRHRETEPVAGQRLLVVGSGAIGRRIARTCSAIGIECDGVGRRARGGDDDFGAIYAQADLLSLLPDYDFVVIAAPLTEATRGLFGAAEFKAMAEHARLINIGRGPIVQTDALVAALEDGAIDGAALDVFEHEPLPADHPLWDLPNVHLSAHMAGDFIGWKTALSEQFIDNFRRWQRGEALNNPVDKAQGFAASS</sequence>
<evidence type="ECO:0000313" key="7">
    <source>
        <dbReference type="Proteomes" id="UP000316688"/>
    </source>
</evidence>
<evidence type="ECO:0000259" key="5">
    <source>
        <dbReference type="Pfam" id="PF02826"/>
    </source>
</evidence>
<dbReference type="Proteomes" id="UP000316688">
    <property type="component" value="Unassembled WGS sequence"/>
</dbReference>
<dbReference type="SUPFAM" id="SSF52283">
    <property type="entry name" value="Formate/glycerate dehydrogenase catalytic domain-like"/>
    <property type="match status" value="1"/>
</dbReference>
<evidence type="ECO:0000313" key="6">
    <source>
        <dbReference type="EMBL" id="TVO65593.1"/>
    </source>
</evidence>
<evidence type="ECO:0000256" key="2">
    <source>
        <dbReference type="ARBA" id="ARBA00023027"/>
    </source>
</evidence>
<gene>
    <name evidence="6" type="ORF">FPL11_05885</name>
</gene>
<dbReference type="EMBL" id="VMKP01000002">
    <property type="protein sequence ID" value="TVO65593.1"/>
    <property type="molecule type" value="Genomic_DNA"/>
</dbReference>
<accession>A0A557RKA9</accession>
<comment type="similarity">
    <text evidence="3">Belongs to the D-isomer specific 2-hydroxyacid dehydrogenase family.</text>
</comment>
<dbReference type="Pfam" id="PF00389">
    <property type="entry name" value="2-Hacid_dh"/>
    <property type="match status" value="1"/>
</dbReference>
<dbReference type="GO" id="GO:0051287">
    <property type="term" value="F:NAD binding"/>
    <property type="evidence" value="ECO:0007669"/>
    <property type="project" value="InterPro"/>
</dbReference>
<comment type="caution">
    <text evidence="6">The sequence shown here is derived from an EMBL/GenBank/DDBJ whole genome shotgun (WGS) entry which is preliminary data.</text>
</comment>
<dbReference type="InterPro" id="IPR006140">
    <property type="entry name" value="D-isomer_DH_NAD-bd"/>
</dbReference>
<dbReference type="PANTHER" id="PTHR43333">
    <property type="entry name" value="2-HACID_DH_C DOMAIN-CONTAINING PROTEIN"/>
    <property type="match status" value="1"/>
</dbReference>
<keyword evidence="1 3" id="KW-0560">Oxidoreductase</keyword>
<protein>
    <submittedName>
        <fullName evidence="6">D-2-hydroxyacid dehydrogenase</fullName>
    </submittedName>
</protein>
<keyword evidence="2" id="KW-0520">NAD</keyword>
<dbReference type="CDD" id="cd05300">
    <property type="entry name" value="2-Hacid_dh_1"/>
    <property type="match status" value="1"/>
</dbReference>
<dbReference type="PANTHER" id="PTHR43333:SF1">
    <property type="entry name" value="D-ISOMER SPECIFIC 2-HYDROXYACID DEHYDROGENASE NAD-BINDING DOMAIN-CONTAINING PROTEIN"/>
    <property type="match status" value="1"/>
</dbReference>
<evidence type="ECO:0000256" key="3">
    <source>
        <dbReference type="RuleBase" id="RU003719"/>
    </source>
</evidence>